<dbReference type="Proteomes" id="UP000567922">
    <property type="component" value="Unassembled WGS sequence"/>
</dbReference>
<dbReference type="EMBL" id="JACHWS010000001">
    <property type="protein sequence ID" value="MBB3037245.1"/>
    <property type="molecule type" value="Genomic_DNA"/>
</dbReference>
<accession>A0A839RKP0</accession>
<name>A0A839RKP0_9ACTN</name>
<dbReference type="AlphaFoldDB" id="A0A839RKP0"/>
<comment type="caution">
    <text evidence="1">The sequence shown here is derived from an EMBL/GenBank/DDBJ whole genome shotgun (WGS) entry which is preliminary data.</text>
</comment>
<reference evidence="1 2" key="1">
    <citation type="submission" date="2020-08" db="EMBL/GenBank/DDBJ databases">
        <title>Sequencing the genomes of 1000 actinobacteria strains.</title>
        <authorList>
            <person name="Klenk H.-P."/>
        </authorList>
    </citation>
    <scope>NUCLEOTIDE SEQUENCE [LARGE SCALE GENOMIC DNA]</scope>
    <source>
        <strain evidence="1 2">DSM 45258</strain>
    </source>
</reference>
<organism evidence="1 2">
    <name type="scientific">Hoyosella altamirensis</name>
    <dbReference type="NCBI Taxonomy" id="616997"/>
    <lineage>
        <taxon>Bacteria</taxon>
        <taxon>Bacillati</taxon>
        <taxon>Actinomycetota</taxon>
        <taxon>Actinomycetes</taxon>
        <taxon>Mycobacteriales</taxon>
        <taxon>Hoyosellaceae</taxon>
        <taxon>Hoyosella</taxon>
    </lineage>
</organism>
<proteinExistence type="predicted"/>
<sequence length="42" mass="4294">MVQRIITSIAVIDVTNSGLVLAETAPGVTEEQVRAATGAPLT</sequence>
<protein>
    <submittedName>
        <fullName evidence="1">Acyl CoA:acetate/3-ketoacid CoA transferase beta subunit</fullName>
    </submittedName>
</protein>
<evidence type="ECO:0000313" key="1">
    <source>
        <dbReference type="EMBL" id="MBB3037245.1"/>
    </source>
</evidence>
<dbReference type="Gene3D" id="3.40.1080.10">
    <property type="entry name" value="Glutaconate Coenzyme A-transferase"/>
    <property type="match status" value="1"/>
</dbReference>
<dbReference type="SUPFAM" id="SSF100950">
    <property type="entry name" value="NagB/RpiA/CoA transferase-like"/>
    <property type="match status" value="1"/>
</dbReference>
<keyword evidence="1" id="KW-0808">Transferase</keyword>
<gene>
    <name evidence="1" type="ORF">FHU29_001679</name>
</gene>
<keyword evidence="2" id="KW-1185">Reference proteome</keyword>
<dbReference type="GO" id="GO:0016740">
    <property type="term" value="F:transferase activity"/>
    <property type="evidence" value="ECO:0007669"/>
    <property type="project" value="UniProtKB-KW"/>
</dbReference>
<dbReference type="InterPro" id="IPR037171">
    <property type="entry name" value="NagB/RpiA_transferase-like"/>
</dbReference>
<evidence type="ECO:0000313" key="2">
    <source>
        <dbReference type="Proteomes" id="UP000567922"/>
    </source>
</evidence>